<reference evidence="9 10" key="1">
    <citation type="submission" date="2018-01" db="EMBL/GenBank/DDBJ databases">
        <title>Harnessing the power of phylogenomics to disentangle the directionality and signatures of interkingdom host jumping in the parasitic fungal genus Tolypocladium.</title>
        <authorList>
            <person name="Quandt C.A."/>
            <person name="Patterson W."/>
            <person name="Spatafora J.W."/>
        </authorList>
    </citation>
    <scope>NUCLEOTIDE SEQUENCE [LARGE SCALE GENOMIC DNA]</scope>
    <source>
        <strain evidence="9 10">NRBC 100945</strain>
    </source>
</reference>
<dbReference type="InterPro" id="IPR004045">
    <property type="entry name" value="Glutathione_S-Trfase_N"/>
</dbReference>
<dbReference type="AlphaFoldDB" id="A0A2S4KT85"/>
<dbReference type="PANTHER" id="PTHR43986">
    <property type="entry name" value="ELONGATION FACTOR 1-GAMMA"/>
    <property type="match status" value="1"/>
</dbReference>
<keyword evidence="3 4" id="KW-0648">Protein biosynthesis</keyword>
<organism evidence="9 10">
    <name type="scientific">Tolypocladium paradoxum</name>
    <dbReference type="NCBI Taxonomy" id="94208"/>
    <lineage>
        <taxon>Eukaryota</taxon>
        <taxon>Fungi</taxon>
        <taxon>Dikarya</taxon>
        <taxon>Ascomycota</taxon>
        <taxon>Pezizomycotina</taxon>
        <taxon>Sordariomycetes</taxon>
        <taxon>Hypocreomycetidae</taxon>
        <taxon>Hypocreales</taxon>
        <taxon>Ophiocordycipitaceae</taxon>
        <taxon>Tolypocladium</taxon>
    </lineage>
</organism>
<dbReference type="STRING" id="94208.A0A2S4KT85"/>
<dbReference type="InterPro" id="IPR036249">
    <property type="entry name" value="Thioredoxin-like_sf"/>
</dbReference>
<dbReference type="InterPro" id="IPR036433">
    <property type="entry name" value="EF1B_G_C_sf"/>
</dbReference>
<evidence type="ECO:0000313" key="10">
    <source>
        <dbReference type="Proteomes" id="UP000237481"/>
    </source>
</evidence>
<evidence type="ECO:0000259" key="6">
    <source>
        <dbReference type="PROSITE" id="PS50040"/>
    </source>
</evidence>
<evidence type="ECO:0000259" key="7">
    <source>
        <dbReference type="PROSITE" id="PS50404"/>
    </source>
</evidence>
<dbReference type="Proteomes" id="UP000237481">
    <property type="component" value="Unassembled WGS sequence"/>
</dbReference>
<comment type="similarity">
    <text evidence="1">Belongs to the GST superfamily.</text>
</comment>
<dbReference type="InterPro" id="IPR010987">
    <property type="entry name" value="Glutathione-S-Trfase_C-like"/>
</dbReference>
<dbReference type="InterPro" id="IPR004046">
    <property type="entry name" value="GST_C"/>
</dbReference>
<protein>
    <submittedName>
        <fullName evidence="9">Elongation factor 1-gamma 1</fullName>
    </submittedName>
</protein>
<feature type="domain" description="GST C-terminal" evidence="8">
    <location>
        <begin position="94"/>
        <end position="220"/>
    </location>
</feature>
<dbReference type="FunFam" id="1.20.1050.10:FF:000006">
    <property type="entry name" value="Elongation factor 1 gamma"/>
    <property type="match status" value="1"/>
</dbReference>
<dbReference type="SFLD" id="SFLDS00019">
    <property type="entry name" value="Glutathione_Transferase_(cytos"/>
    <property type="match status" value="1"/>
</dbReference>
<dbReference type="Gene3D" id="3.40.30.10">
    <property type="entry name" value="Glutaredoxin"/>
    <property type="match status" value="1"/>
</dbReference>
<dbReference type="FunFam" id="3.30.70.1010:FF:000001">
    <property type="entry name" value="Elongation factor 1-gamma 1"/>
    <property type="match status" value="1"/>
</dbReference>
<dbReference type="PROSITE" id="PS50404">
    <property type="entry name" value="GST_NTER"/>
    <property type="match status" value="1"/>
</dbReference>
<dbReference type="Gene3D" id="1.20.1050.10">
    <property type="match status" value="1"/>
</dbReference>
<comment type="caution">
    <text evidence="9">The sequence shown here is derived from an EMBL/GenBank/DDBJ whole genome shotgun (WGS) entry which is preliminary data.</text>
</comment>
<sequence length="426" mass="47701">MAFGTLFTSGDNTRSTAIKVVAKANNLDLKIVEADTTKPSVEHLQANGLGKIPTFIGEDGYALSECIAIAIYTEDMLTLTVASQNEKTTLLGKTKQDYASILKWMSLFNSEIVPALGNWFGPLIGKTPYNKKSVDDASKAVLKAVGVVEKHLVRHTYLVGERITLADLFCAALLYRGFQYFFDKQWRQQNPAVTRWYETVVNQPIYSAVAKKLDFLETPALTNTAPKKAEQPAAAPKPTAAPKPAAAPAAVAKEEEEEPAAAPKPKHPCEALPKSSFALDEWKRYYSNHETPEALKWFWENVPLEEDYSIWRCDYLYNDELTLTFMSNNLIGGFNTRLEGSRKYIFGCASVYGVNNDSVIQGAFVIRGQEFEPVFDVAPDYESYKFTKLDPKKAEDREFLDAQWSWEKPVTVNGKEYPHADGKVFK</sequence>
<evidence type="ECO:0000256" key="5">
    <source>
        <dbReference type="SAM" id="MobiDB-lite"/>
    </source>
</evidence>
<dbReference type="SFLD" id="SFLDG00358">
    <property type="entry name" value="Main_(cytGST)"/>
    <property type="match status" value="1"/>
</dbReference>
<dbReference type="InterPro" id="IPR036282">
    <property type="entry name" value="Glutathione-S-Trfase_C_sf"/>
</dbReference>
<dbReference type="FunFam" id="3.40.30.10:FF:000142">
    <property type="entry name" value="Elongation factor 1 gamma"/>
    <property type="match status" value="1"/>
</dbReference>
<dbReference type="InterPro" id="IPR040079">
    <property type="entry name" value="Glutathione_S-Trfase"/>
</dbReference>
<name>A0A2S4KT85_9HYPO</name>
<feature type="domain" description="GST N-terminal" evidence="7">
    <location>
        <begin position="2"/>
        <end position="81"/>
    </location>
</feature>
<dbReference type="Gene3D" id="3.30.70.1010">
    <property type="entry name" value="Translation elongation factor EF1B, gamma chain, conserved domain"/>
    <property type="match status" value="1"/>
</dbReference>
<evidence type="ECO:0000256" key="4">
    <source>
        <dbReference type="PROSITE-ProRule" id="PRU00519"/>
    </source>
</evidence>
<dbReference type="GO" id="GO:0003746">
    <property type="term" value="F:translation elongation factor activity"/>
    <property type="evidence" value="ECO:0007669"/>
    <property type="project" value="UniProtKB-UniRule"/>
</dbReference>
<evidence type="ECO:0000313" key="9">
    <source>
        <dbReference type="EMBL" id="POR33350.1"/>
    </source>
</evidence>
<dbReference type="PANTHER" id="PTHR43986:SF1">
    <property type="entry name" value="ELONGATION FACTOR 1-GAMMA"/>
    <property type="match status" value="1"/>
</dbReference>
<evidence type="ECO:0000256" key="2">
    <source>
        <dbReference type="ARBA" id="ARBA00022768"/>
    </source>
</evidence>
<evidence type="ECO:0000256" key="1">
    <source>
        <dbReference type="ARBA" id="ARBA00007409"/>
    </source>
</evidence>
<dbReference type="PROSITE" id="PS50405">
    <property type="entry name" value="GST_CTER"/>
    <property type="match status" value="1"/>
</dbReference>
<feature type="region of interest" description="Disordered" evidence="5">
    <location>
        <begin position="224"/>
        <end position="269"/>
    </location>
</feature>
<evidence type="ECO:0000259" key="8">
    <source>
        <dbReference type="PROSITE" id="PS50405"/>
    </source>
</evidence>
<dbReference type="CDD" id="cd03181">
    <property type="entry name" value="GST_C_EF1Bgamma_like"/>
    <property type="match status" value="1"/>
</dbReference>
<feature type="compositionally biased region" description="Low complexity" evidence="5">
    <location>
        <begin position="231"/>
        <end position="251"/>
    </location>
</feature>
<dbReference type="EMBL" id="PKSG01000696">
    <property type="protein sequence ID" value="POR33350.1"/>
    <property type="molecule type" value="Genomic_DNA"/>
</dbReference>
<dbReference type="SUPFAM" id="SSF89942">
    <property type="entry name" value="eEF1-gamma domain"/>
    <property type="match status" value="1"/>
</dbReference>
<keyword evidence="10" id="KW-1185">Reference proteome</keyword>
<dbReference type="SMART" id="SM01183">
    <property type="entry name" value="EF1G"/>
    <property type="match status" value="1"/>
</dbReference>
<dbReference type="SUPFAM" id="SSF47616">
    <property type="entry name" value="GST C-terminal domain-like"/>
    <property type="match status" value="1"/>
</dbReference>
<dbReference type="Pfam" id="PF02798">
    <property type="entry name" value="GST_N"/>
    <property type="match status" value="1"/>
</dbReference>
<dbReference type="SUPFAM" id="SSF52833">
    <property type="entry name" value="Thioredoxin-like"/>
    <property type="match status" value="1"/>
</dbReference>
<dbReference type="OrthoDB" id="249703at2759"/>
<dbReference type="Pfam" id="PF00647">
    <property type="entry name" value="EF1G"/>
    <property type="match status" value="1"/>
</dbReference>
<dbReference type="PROSITE" id="PS50040">
    <property type="entry name" value="EF1G_C"/>
    <property type="match status" value="1"/>
</dbReference>
<gene>
    <name evidence="9" type="ORF">TPAR_06472</name>
</gene>
<dbReference type="CDD" id="cd03044">
    <property type="entry name" value="GST_N_EF1Bgamma"/>
    <property type="match status" value="1"/>
</dbReference>
<dbReference type="Pfam" id="PF00043">
    <property type="entry name" value="GST_C"/>
    <property type="match status" value="1"/>
</dbReference>
<proteinExistence type="inferred from homology"/>
<evidence type="ECO:0000256" key="3">
    <source>
        <dbReference type="ARBA" id="ARBA00022917"/>
    </source>
</evidence>
<dbReference type="GO" id="GO:0005737">
    <property type="term" value="C:cytoplasm"/>
    <property type="evidence" value="ECO:0007669"/>
    <property type="project" value="TreeGrafter"/>
</dbReference>
<keyword evidence="2 4" id="KW-0251">Elongation factor</keyword>
<dbReference type="InterPro" id="IPR050802">
    <property type="entry name" value="EF-GSTs"/>
</dbReference>
<feature type="domain" description="EF-1-gamma C-terminal" evidence="6">
    <location>
        <begin position="265"/>
        <end position="426"/>
    </location>
</feature>
<dbReference type="InterPro" id="IPR001662">
    <property type="entry name" value="EF1B_G_C"/>
</dbReference>
<accession>A0A2S4KT85</accession>
<dbReference type="GO" id="GO:0005634">
    <property type="term" value="C:nucleus"/>
    <property type="evidence" value="ECO:0007669"/>
    <property type="project" value="TreeGrafter"/>
</dbReference>